<dbReference type="InterPro" id="IPR036513">
    <property type="entry name" value="STAS_dom_sf"/>
</dbReference>
<dbReference type="NCBIfam" id="TIGR00056">
    <property type="entry name" value="MlaE family lipid ABC transporter permease subunit"/>
    <property type="match status" value="1"/>
</dbReference>
<sequence length="380" mass="41678">MPSIGTTKADISTSQSTGNSVTLTSTGDWTVAGIHDLATKLASMLSAYSQQTIQWDVANIGEIDSAGMMLFLHYHDVLVANNCTVTVEGETENNRQLSELLRENIDQADVQPQKSPSNPFYKLGKLTSDFFSELLLFFTFFGETTTVFVKSLRHPLSIRYGSIVKNIEESGVRAIPIIVVTSFLIGVVITYQGAVQLEKFGANIFIVEMIGISLTRELAPLITAIVVAGRTGSAYTAQLGVMKITEEMDAMRTMGFHPHHFLVIPRILALMIALPLLVFLADIVGIFAGMVISQVHLQLSFSEFFHRLQNVLEVKQVVIGLIKAPFFALLIGIISCFRGFQVEKNTESIGRYTTISVVNAIFLVIACDAIFSVILTEMGI</sequence>
<dbReference type="AlphaFoldDB" id="A0A0F9QH89"/>
<dbReference type="PANTHER" id="PTHR30188:SF3">
    <property type="entry name" value="ABC TRANSPORTER PERMEASE"/>
    <property type="match status" value="1"/>
</dbReference>
<feature type="transmembrane region" description="Helical" evidence="2">
    <location>
        <begin position="130"/>
        <end position="152"/>
    </location>
</feature>
<feature type="region of interest" description="Disordered" evidence="1">
    <location>
        <begin position="1"/>
        <end position="22"/>
    </location>
</feature>
<dbReference type="InterPro" id="IPR003453">
    <property type="entry name" value="ABC_MlaE_roteobac"/>
</dbReference>
<organism evidence="3">
    <name type="scientific">marine sediment metagenome</name>
    <dbReference type="NCBI Taxonomy" id="412755"/>
    <lineage>
        <taxon>unclassified sequences</taxon>
        <taxon>metagenomes</taxon>
        <taxon>ecological metagenomes</taxon>
    </lineage>
</organism>
<dbReference type="PANTHER" id="PTHR30188">
    <property type="entry name" value="ABC TRANSPORTER PERMEASE PROTEIN-RELATED"/>
    <property type="match status" value="1"/>
</dbReference>
<feature type="transmembrane region" description="Helical" evidence="2">
    <location>
        <begin position="267"/>
        <end position="297"/>
    </location>
</feature>
<dbReference type="GO" id="GO:0005548">
    <property type="term" value="F:phospholipid transporter activity"/>
    <property type="evidence" value="ECO:0007669"/>
    <property type="project" value="TreeGrafter"/>
</dbReference>
<dbReference type="GO" id="GO:0043190">
    <property type="term" value="C:ATP-binding cassette (ABC) transporter complex"/>
    <property type="evidence" value="ECO:0007669"/>
    <property type="project" value="InterPro"/>
</dbReference>
<gene>
    <name evidence="3" type="ORF">LCGC14_0774340</name>
</gene>
<evidence type="ECO:0000256" key="2">
    <source>
        <dbReference type="SAM" id="Phobius"/>
    </source>
</evidence>
<feature type="transmembrane region" description="Helical" evidence="2">
    <location>
        <begin position="352"/>
        <end position="375"/>
    </location>
</feature>
<feature type="transmembrane region" description="Helical" evidence="2">
    <location>
        <begin position="172"/>
        <end position="191"/>
    </location>
</feature>
<feature type="transmembrane region" description="Helical" evidence="2">
    <location>
        <begin position="317"/>
        <end position="340"/>
    </location>
</feature>
<keyword evidence="2" id="KW-0812">Transmembrane</keyword>
<dbReference type="InterPro" id="IPR030802">
    <property type="entry name" value="Permease_MalE"/>
</dbReference>
<accession>A0A0F9QH89</accession>
<evidence type="ECO:0008006" key="4">
    <source>
        <dbReference type="Google" id="ProtNLM"/>
    </source>
</evidence>
<evidence type="ECO:0000313" key="3">
    <source>
        <dbReference type="EMBL" id="KKN36357.1"/>
    </source>
</evidence>
<evidence type="ECO:0000256" key="1">
    <source>
        <dbReference type="SAM" id="MobiDB-lite"/>
    </source>
</evidence>
<name>A0A0F9QH89_9ZZZZ</name>
<dbReference type="EMBL" id="LAZR01001970">
    <property type="protein sequence ID" value="KKN36357.1"/>
    <property type="molecule type" value="Genomic_DNA"/>
</dbReference>
<protein>
    <recommendedName>
        <fullName evidence="4">STAS domain-containing protein</fullName>
    </recommendedName>
</protein>
<dbReference type="Pfam" id="PF02405">
    <property type="entry name" value="MlaE"/>
    <property type="match status" value="1"/>
</dbReference>
<keyword evidence="2" id="KW-0472">Membrane</keyword>
<proteinExistence type="predicted"/>
<comment type="caution">
    <text evidence="3">The sequence shown here is derived from an EMBL/GenBank/DDBJ whole genome shotgun (WGS) entry which is preliminary data.</text>
</comment>
<dbReference type="SUPFAM" id="SSF52091">
    <property type="entry name" value="SpoIIaa-like"/>
    <property type="match status" value="1"/>
</dbReference>
<keyword evidence="2" id="KW-1133">Transmembrane helix</keyword>
<reference evidence="3" key="1">
    <citation type="journal article" date="2015" name="Nature">
        <title>Complex archaea that bridge the gap between prokaryotes and eukaryotes.</title>
        <authorList>
            <person name="Spang A."/>
            <person name="Saw J.H."/>
            <person name="Jorgensen S.L."/>
            <person name="Zaremba-Niedzwiedzka K."/>
            <person name="Martijn J."/>
            <person name="Lind A.E."/>
            <person name="van Eijk R."/>
            <person name="Schleper C."/>
            <person name="Guy L."/>
            <person name="Ettema T.J."/>
        </authorList>
    </citation>
    <scope>NUCLEOTIDE SEQUENCE</scope>
</reference>